<proteinExistence type="predicted"/>
<dbReference type="KEGG" id="tab:CIG75_11250"/>
<dbReference type="Proteomes" id="UP000214688">
    <property type="component" value="Chromosome"/>
</dbReference>
<evidence type="ECO:0000313" key="1">
    <source>
        <dbReference type="EMBL" id="ASS75499.1"/>
    </source>
</evidence>
<dbReference type="Pfam" id="PF06841">
    <property type="entry name" value="Phage_T4_gp19"/>
    <property type="match status" value="1"/>
</dbReference>
<dbReference type="RefSeq" id="WP_094236743.1">
    <property type="nucleotide sequence ID" value="NZ_CP022657.1"/>
</dbReference>
<dbReference type="EMBL" id="CP022657">
    <property type="protein sequence ID" value="ASS75499.1"/>
    <property type="molecule type" value="Genomic_DNA"/>
</dbReference>
<dbReference type="AlphaFoldDB" id="A0A223D175"/>
<dbReference type="InterPro" id="IPR011747">
    <property type="entry name" value="CHP02241"/>
</dbReference>
<dbReference type="PANTHER" id="PTHR38009:SF1">
    <property type="entry name" value="CONSERVED HYPOTHETICAL PHAGE TAIL PROTEIN"/>
    <property type="match status" value="1"/>
</dbReference>
<dbReference type="PANTHER" id="PTHR38009">
    <property type="entry name" value="CONSERVED HYPOTHETICAL PHAGE TAIL PROTEIN"/>
    <property type="match status" value="1"/>
</dbReference>
<name>A0A223D175_9BACL</name>
<gene>
    <name evidence="1" type="ORF">CIG75_11250</name>
</gene>
<dbReference type="InterPro" id="IPR010667">
    <property type="entry name" value="Phage_T4_Gp19"/>
</dbReference>
<sequence>MSDRKDPYRKFRFKVEYDGIVSAGFSEVSGYDASVDVVEYREGTEVTTPRKLPGLTKYGNITLKRGMTDNMELFNWIFQYIEKGEIVRKSITITVMDETGAEAAAFQIINAWPMKYSGPDLNATASEVTIESLEIAHEGMKRTK</sequence>
<protein>
    <submittedName>
        <fullName evidence="1">Phage tail protein</fullName>
    </submittedName>
</protein>
<keyword evidence="2" id="KW-1185">Reference proteome</keyword>
<evidence type="ECO:0000313" key="2">
    <source>
        <dbReference type="Proteomes" id="UP000214688"/>
    </source>
</evidence>
<dbReference type="NCBIfam" id="TIGR02241">
    <property type="entry name" value="conserved hypothetical phage tail region protein"/>
    <property type="match status" value="1"/>
</dbReference>
<accession>A0A223D175</accession>
<reference evidence="1 2" key="1">
    <citation type="journal article" date="2015" name="Int. J. Syst. Evol. Microbiol.">
        <title>Tumebacillus algifaecis sp. nov., isolated from decomposing algal scum.</title>
        <authorList>
            <person name="Wu Y.F."/>
            <person name="Zhang B."/>
            <person name="Xing P."/>
            <person name="Wu Q.L."/>
            <person name="Liu S.J."/>
        </authorList>
    </citation>
    <scope>NUCLEOTIDE SEQUENCE [LARGE SCALE GENOMIC DNA]</scope>
    <source>
        <strain evidence="1 2">THMBR28</strain>
    </source>
</reference>
<dbReference type="GO" id="GO:0005198">
    <property type="term" value="F:structural molecule activity"/>
    <property type="evidence" value="ECO:0007669"/>
    <property type="project" value="InterPro"/>
</dbReference>
<organism evidence="1 2">
    <name type="scientific">Tumebacillus algifaecis</name>
    <dbReference type="NCBI Taxonomy" id="1214604"/>
    <lineage>
        <taxon>Bacteria</taxon>
        <taxon>Bacillati</taxon>
        <taxon>Bacillota</taxon>
        <taxon>Bacilli</taxon>
        <taxon>Bacillales</taxon>
        <taxon>Alicyclobacillaceae</taxon>
        <taxon>Tumebacillus</taxon>
    </lineage>
</organism>
<dbReference type="OrthoDB" id="73314at2"/>